<dbReference type="GO" id="GO:0015190">
    <property type="term" value="F:L-leucine transmembrane transporter activity"/>
    <property type="evidence" value="ECO:0007669"/>
    <property type="project" value="TreeGrafter"/>
</dbReference>
<feature type="transmembrane region" description="Helical" evidence="10">
    <location>
        <begin position="153"/>
        <end position="170"/>
    </location>
</feature>
<reference evidence="11" key="1">
    <citation type="submission" date="2015-10" db="EMBL/GenBank/DDBJ databases">
        <authorList>
            <person name="Gilbert D.G."/>
        </authorList>
    </citation>
    <scope>NUCLEOTIDE SEQUENCE</scope>
</reference>
<evidence type="ECO:0000256" key="7">
    <source>
        <dbReference type="ARBA" id="ARBA00022989"/>
    </source>
</evidence>
<feature type="transmembrane region" description="Helical" evidence="10">
    <location>
        <begin position="232"/>
        <end position="258"/>
    </location>
</feature>
<proteinExistence type="inferred from homology"/>
<evidence type="ECO:0000256" key="5">
    <source>
        <dbReference type="ARBA" id="ARBA00022692"/>
    </source>
</evidence>
<dbReference type="GO" id="GO:0015192">
    <property type="term" value="F:L-phenylalanine transmembrane transporter activity"/>
    <property type="evidence" value="ECO:0007669"/>
    <property type="project" value="TreeGrafter"/>
</dbReference>
<dbReference type="InterPro" id="IPR052157">
    <property type="entry name" value="BCAA_transport_permease"/>
</dbReference>
<dbReference type="GO" id="GO:0042941">
    <property type="term" value="P:D-alanine transmembrane transport"/>
    <property type="evidence" value="ECO:0007669"/>
    <property type="project" value="TreeGrafter"/>
</dbReference>
<evidence type="ECO:0000256" key="2">
    <source>
        <dbReference type="ARBA" id="ARBA00022448"/>
    </source>
</evidence>
<keyword evidence="2" id="KW-0813">Transport</keyword>
<feature type="transmembrane region" description="Helical" evidence="10">
    <location>
        <begin position="104"/>
        <end position="127"/>
    </location>
</feature>
<evidence type="ECO:0000256" key="10">
    <source>
        <dbReference type="SAM" id="Phobius"/>
    </source>
</evidence>
<gene>
    <name evidence="11" type="ORF">MGWOODY_XGa2364</name>
</gene>
<evidence type="ECO:0000313" key="11">
    <source>
        <dbReference type="EMBL" id="CUS51585.1"/>
    </source>
</evidence>
<evidence type="ECO:0000256" key="6">
    <source>
        <dbReference type="ARBA" id="ARBA00022970"/>
    </source>
</evidence>
<feature type="transmembrane region" description="Helical" evidence="10">
    <location>
        <begin position="39"/>
        <end position="62"/>
    </location>
</feature>
<keyword evidence="7 10" id="KW-1133">Transmembrane helix</keyword>
<name>A0A161KE20_9ZZZZ</name>
<dbReference type="GO" id="GO:1903806">
    <property type="term" value="P:L-isoleucine import across plasma membrane"/>
    <property type="evidence" value="ECO:0007669"/>
    <property type="project" value="TreeGrafter"/>
</dbReference>
<sequence length="301" mass="32052">MIQYVVDGLVNGSIIALGAVGLSITYNVLRFANFAQGEILAIGAYMSMALIVLMGVGIGSIGPVSFGWPLLVSIAFSIVLTSVTVLAVDWMLFRVLRRRSASRITFIIAAFGLSLIIRNVITLVAGADQMFLSFYIPKAIPVFGDFKVVPDDVVVLIITAICVVALHSFLTSTTVGKKMRAVAENPVLAMVNGINVKSVIRWSWVIGASLSAIAGTLHAHVTQLDPEMGFELILPMFAALIVGGVTNVYGAVLGGFLIGLTEAFAVSMDLSAYRGAIAFSIMIVVLILRPQGIMGEKERDD</sequence>
<dbReference type="GO" id="GO:0005886">
    <property type="term" value="C:plasma membrane"/>
    <property type="evidence" value="ECO:0007669"/>
    <property type="project" value="UniProtKB-SubCell"/>
</dbReference>
<evidence type="ECO:0000256" key="4">
    <source>
        <dbReference type="ARBA" id="ARBA00022519"/>
    </source>
</evidence>
<dbReference type="EMBL" id="CZRL01000064">
    <property type="protein sequence ID" value="CUS51585.1"/>
    <property type="molecule type" value="Genomic_DNA"/>
</dbReference>
<keyword evidence="4" id="KW-0997">Cell inner membrane</keyword>
<evidence type="ECO:0000256" key="8">
    <source>
        <dbReference type="ARBA" id="ARBA00023136"/>
    </source>
</evidence>
<keyword evidence="5 10" id="KW-0812">Transmembrane</keyword>
<evidence type="ECO:0000256" key="3">
    <source>
        <dbReference type="ARBA" id="ARBA00022475"/>
    </source>
</evidence>
<dbReference type="PANTHER" id="PTHR11795">
    <property type="entry name" value="BRANCHED-CHAIN AMINO ACID TRANSPORT SYSTEM PERMEASE PROTEIN LIVH"/>
    <property type="match status" value="1"/>
</dbReference>
<keyword evidence="3" id="KW-1003">Cell membrane</keyword>
<protein>
    <submittedName>
        <fullName evidence="11">High-affinity branched-chain amino acid transport system permease protein LivH (TC 3.A.1.4.1)</fullName>
    </submittedName>
</protein>
<dbReference type="AlphaFoldDB" id="A0A161KE20"/>
<comment type="similarity">
    <text evidence="9">Belongs to the binding-protein-dependent transport system permease family. LivHM subfamily.</text>
</comment>
<keyword evidence="6" id="KW-0029">Amino-acid transport</keyword>
<feature type="transmembrane region" description="Helical" evidence="10">
    <location>
        <begin position="12"/>
        <end position="32"/>
    </location>
</feature>
<dbReference type="CDD" id="cd06582">
    <property type="entry name" value="TM_PBP1_LivH_like"/>
    <property type="match status" value="1"/>
</dbReference>
<evidence type="ECO:0000256" key="1">
    <source>
        <dbReference type="ARBA" id="ARBA00004651"/>
    </source>
</evidence>
<dbReference type="InterPro" id="IPR001851">
    <property type="entry name" value="ABC_transp_permease"/>
</dbReference>
<dbReference type="GO" id="GO:0015808">
    <property type="term" value="P:L-alanine transport"/>
    <property type="evidence" value="ECO:0007669"/>
    <property type="project" value="TreeGrafter"/>
</dbReference>
<organism evidence="11">
    <name type="scientific">hydrothermal vent metagenome</name>
    <dbReference type="NCBI Taxonomy" id="652676"/>
    <lineage>
        <taxon>unclassified sequences</taxon>
        <taxon>metagenomes</taxon>
        <taxon>ecological metagenomes</taxon>
    </lineage>
</organism>
<dbReference type="GO" id="GO:0015188">
    <property type="term" value="F:L-isoleucine transmembrane transporter activity"/>
    <property type="evidence" value="ECO:0007669"/>
    <property type="project" value="TreeGrafter"/>
</dbReference>
<evidence type="ECO:0000256" key="9">
    <source>
        <dbReference type="ARBA" id="ARBA00037998"/>
    </source>
</evidence>
<feature type="transmembrane region" description="Helical" evidence="10">
    <location>
        <begin position="270"/>
        <end position="288"/>
    </location>
</feature>
<dbReference type="GO" id="GO:0005304">
    <property type="term" value="F:L-valine transmembrane transporter activity"/>
    <property type="evidence" value="ECO:0007669"/>
    <property type="project" value="TreeGrafter"/>
</dbReference>
<accession>A0A161KE20</accession>
<keyword evidence="8 10" id="KW-0472">Membrane</keyword>
<dbReference type="Pfam" id="PF02653">
    <property type="entry name" value="BPD_transp_2"/>
    <property type="match status" value="1"/>
</dbReference>
<dbReference type="PANTHER" id="PTHR11795:SF371">
    <property type="entry name" value="HIGH-AFFINITY BRANCHED-CHAIN AMINO ACID TRANSPORT SYSTEM PERMEASE PROTEIN LIVH"/>
    <property type="match status" value="1"/>
</dbReference>
<comment type="subcellular location">
    <subcellularLocation>
        <location evidence="1">Cell membrane</location>
        <topology evidence="1">Multi-pass membrane protein</topology>
    </subcellularLocation>
</comment>
<feature type="transmembrane region" description="Helical" evidence="10">
    <location>
        <begin position="68"/>
        <end position="92"/>
    </location>
</feature>